<dbReference type="PANTHER" id="PTHR46484:SF1">
    <property type="entry name" value="SCHWANN CELL MYELIN PROTEIN-RELATED"/>
    <property type="match status" value="1"/>
</dbReference>
<name>A0ABN9LVV5_9NEOB</name>
<dbReference type="PROSITE" id="PS50835">
    <property type="entry name" value="IG_LIKE"/>
    <property type="match status" value="1"/>
</dbReference>
<keyword evidence="4" id="KW-1185">Reference proteome</keyword>
<dbReference type="SUPFAM" id="SSF48726">
    <property type="entry name" value="Immunoglobulin"/>
    <property type="match status" value="1"/>
</dbReference>
<organism evidence="3 4">
    <name type="scientific">Ranitomeya imitator</name>
    <name type="common">mimic poison frog</name>
    <dbReference type="NCBI Taxonomy" id="111125"/>
    <lineage>
        <taxon>Eukaryota</taxon>
        <taxon>Metazoa</taxon>
        <taxon>Chordata</taxon>
        <taxon>Craniata</taxon>
        <taxon>Vertebrata</taxon>
        <taxon>Euteleostomi</taxon>
        <taxon>Amphibia</taxon>
        <taxon>Batrachia</taxon>
        <taxon>Anura</taxon>
        <taxon>Neobatrachia</taxon>
        <taxon>Hyloidea</taxon>
        <taxon>Dendrobatidae</taxon>
        <taxon>Dendrobatinae</taxon>
        <taxon>Ranitomeya</taxon>
    </lineage>
</organism>
<keyword evidence="1" id="KW-0472">Membrane</keyword>
<keyword evidence="1" id="KW-1133">Transmembrane helix</keyword>
<comment type="caution">
    <text evidence="3">The sequence shown here is derived from an EMBL/GenBank/DDBJ whole genome shotgun (WGS) entry which is preliminary data.</text>
</comment>
<feature type="domain" description="Ig-like" evidence="2">
    <location>
        <begin position="50"/>
        <end position="133"/>
    </location>
</feature>
<accession>A0ABN9LVV5</accession>
<gene>
    <name evidence="3" type="ORF">RIMI_LOCUS12839781</name>
</gene>
<evidence type="ECO:0000313" key="3">
    <source>
        <dbReference type="EMBL" id="CAJ0950021.1"/>
    </source>
</evidence>
<protein>
    <recommendedName>
        <fullName evidence="2">Ig-like domain-containing protein</fullName>
    </recommendedName>
</protein>
<evidence type="ECO:0000313" key="4">
    <source>
        <dbReference type="Proteomes" id="UP001176940"/>
    </source>
</evidence>
<keyword evidence="1" id="KW-0812">Transmembrane</keyword>
<reference evidence="3" key="1">
    <citation type="submission" date="2023-07" db="EMBL/GenBank/DDBJ databases">
        <authorList>
            <person name="Stuckert A."/>
        </authorList>
    </citation>
    <scope>NUCLEOTIDE SEQUENCE</scope>
</reference>
<dbReference type="Gene3D" id="2.60.40.10">
    <property type="entry name" value="Immunoglobulins"/>
    <property type="match status" value="1"/>
</dbReference>
<evidence type="ECO:0000256" key="1">
    <source>
        <dbReference type="SAM" id="Phobius"/>
    </source>
</evidence>
<evidence type="ECO:0000259" key="2">
    <source>
        <dbReference type="PROSITE" id="PS50835"/>
    </source>
</evidence>
<dbReference type="InterPro" id="IPR036179">
    <property type="entry name" value="Ig-like_dom_sf"/>
</dbReference>
<sequence length="253" mass="28094">MNGTKGKNKTKLPYDGRKLGIKNVTRDMEPYSCAAINDVGRGESALMEIPVLYAASGVHITMKTEADFIELICNFLSSQPDVTHYTWMKDGSILQNQTGNNLTVDNNEENSGQYSCIAHNSVGNSSSSEIYIQRDAVSLPLILGTTIGVFVLLLLILVIYFCIRKIDKSSFQTSPKHTTPGGMLHYNTSGKENLYGNIHNDQNAQPDSMRSIFPYHRLAFVTPDFKPRHKMVPRHPKKVNAATNGPLVINSFE</sequence>
<dbReference type="EMBL" id="CAUEEQ010030954">
    <property type="protein sequence ID" value="CAJ0950021.1"/>
    <property type="molecule type" value="Genomic_DNA"/>
</dbReference>
<dbReference type="PANTHER" id="PTHR46484">
    <property type="entry name" value="SI:CH211-171H4.5-RELATED"/>
    <property type="match status" value="1"/>
</dbReference>
<feature type="transmembrane region" description="Helical" evidence="1">
    <location>
        <begin position="141"/>
        <end position="163"/>
    </location>
</feature>
<dbReference type="InterPro" id="IPR013783">
    <property type="entry name" value="Ig-like_fold"/>
</dbReference>
<dbReference type="Proteomes" id="UP001176940">
    <property type="component" value="Unassembled WGS sequence"/>
</dbReference>
<proteinExistence type="predicted"/>
<dbReference type="InterPro" id="IPR007110">
    <property type="entry name" value="Ig-like_dom"/>
</dbReference>
<dbReference type="Pfam" id="PF13895">
    <property type="entry name" value="Ig_2"/>
    <property type="match status" value="1"/>
</dbReference>